<accession>A0A6B2KXK4</accession>
<reference evidence="6" key="1">
    <citation type="journal article" date="2020" name="J. Eukaryot. Microbiol.">
        <title>De novo Sequencing, Assembly and Annotation of the Transcriptome for the Free-Living Testate Amoeba Arcella intermedia.</title>
        <authorList>
            <person name="Ribeiro G.M."/>
            <person name="Porfirio-Sousa A.L."/>
            <person name="Maurer-Alcala X.X."/>
            <person name="Katz L.A."/>
            <person name="Lahr D.J.G."/>
        </authorList>
    </citation>
    <scope>NUCLEOTIDE SEQUENCE</scope>
</reference>
<keyword evidence="3" id="KW-0268">Exocytosis</keyword>
<dbReference type="Pfam" id="PF20654">
    <property type="entry name" value="Sec3_C-term"/>
    <property type="match status" value="1"/>
</dbReference>
<proteinExistence type="inferred from homology"/>
<dbReference type="Pfam" id="PF09763">
    <property type="entry name" value="Sec3_CC"/>
    <property type="match status" value="1"/>
</dbReference>
<evidence type="ECO:0000256" key="3">
    <source>
        <dbReference type="ARBA" id="ARBA00022483"/>
    </source>
</evidence>
<dbReference type="AlphaFoldDB" id="A0A6B2KXK4"/>
<dbReference type="SMART" id="SM01313">
    <property type="entry name" value="Sec3-PIP2_bind"/>
    <property type="match status" value="1"/>
</dbReference>
<dbReference type="PANTHER" id="PTHR16092">
    <property type="entry name" value="SEC3/SYNTAXIN-RELATED"/>
    <property type="match status" value="1"/>
</dbReference>
<evidence type="ECO:0000256" key="1">
    <source>
        <dbReference type="ARBA" id="ARBA00006518"/>
    </source>
</evidence>
<dbReference type="GO" id="GO:0006893">
    <property type="term" value="P:Golgi to plasma membrane transport"/>
    <property type="evidence" value="ECO:0007669"/>
    <property type="project" value="TreeGrafter"/>
</dbReference>
<dbReference type="Pfam" id="PF15277">
    <property type="entry name" value="Sec3-PIP2_bind"/>
    <property type="match status" value="1"/>
</dbReference>
<protein>
    <recommendedName>
        <fullName evidence="5">Exocyst complex component Sec3 PIP2-binding N-terminal domain-containing protein</fullName>
    </recommendedName>
</protein>
<sequence length="911" mass="105193">MFSADEQVKIATRVKRGSSDEIMCVTLKEPDRLQIHLLTEQNDTYSIAKTYQLEDLRVADFEESSETRFKLTFRDKTIHFETGRSIARSELLYQIIHLCDKVLSKQVETNLNILDLGLRLELEGKVQGIEDKYIMSPEEEKEIQTLLESRNFDEISTLYDVLADEAHSLETLNIDELIHPTHIKDVENILDLLNQNISYTDQIANEFMEYKSILDGVHDSVEQIRAKNDHLQIGTRNLTNIYNELDNLISQIILQDDVVKILSEPEKYNAFQKELPACIEAKTKLDKVLKLNFTDNLGDIKSVREQKITYSTIRDQFLGKFSTFMKSYFVQLKDLYIASLKTKEVKKNIFKSPGHEKKVIESLTPYKPLVHWLLEKIPQASLPPQISVDLSGSLHDPLSPPPDYVPAPPEKDSTVHENAAQQVLIEEARHIQDEYAMAMANTYRVEFKKIFKTVNKITFWKKTKDTVEFEPDQLKGIKGKPQITAKPAGGPGNIGNRSYEESHLSVSMAVDIDEPLTEQTEKEEDETIVELGDGEKKKNKKELTIDVTYQFTLKKVLPMIKTEQDFVFSFFLLKESALDLCLDRMFEILVPYFKHIISSEYKMDPFICLKLSVQTDAFIKIYERDSSFILKILNLCHQEISMWFDKFTETQANNILETKITQTKRIGILGHIRKLIKFVDKMESMDAKQAKIAEKAYRDILRACFKFINNCADFAVGASQGKKSLESMPNNQSANPKKPKKAGYIIKLENFHHIFTELEPRKVTCLDSYIEEAKKLYEEALLGLVKEIAQLQFSSLMTFLDGVDDIYKNMKGPVEYETIQYEEKLTNRILSKLVKKYPLSSIEKGMASEYKKLTKNLSVEEGLLNTVWDRLKDFMYNKYKHFEFLVAQCYKNQRLAFTSDELLASIEKAEK</sequence>
<dbReference type="GO" id="GO:0000145">
    <property type="term" value="C:exocyst"/>
    <property type="evidence" value="ECO:0007669"/>
    <property type="project" value="InterPro"/>
</dbReference>
<name>A0A6B2KXK4_9EUKA</name>
<dbReference type="InterPro" id="IPR048628">
    <property type="entry name" value="Sec3_C"/>
</dbReference>
<evidence type="ECO:0000256" key="4">
    <source>
        <dbReference type="ARBA" id="ARBA00023054"/>
    </source>
</evidence>
<keyword evidence="4" id="KW-0175">Coiled coil</keyword>
<dbReference type="EMBL" id="GIBP01000423">
    <property type="protein sequence ID" value="NDV29392.1"/>
    <property type="molecule type" value="Transcribed_RNA"/>
</dbReference>
<comment type="similarity">
    <text evidence="1">Belongs to the SEC3 family.</text>
</comment>
<evidence type="ECO:0000256" key="2">
    <source>
        <dbReference type="ARBA" id="ARBA00022448"/>
    </source>
</evidence>
<dbReference type="Gene3D" id="2.30.29.90">
    <property type="match status" value="1"/>
</dbReference>
<dbReference type="InterPro" id="IPR019160">
    <property type="entry name" value="Sec3_CC"/>
</dbReference>
<evidence type="ECO:0000313" key="6">
    <source>
        <dbReference type="EMBL" id="NDV29392.1"/>
    </source>
</evidence>
<evidence type="ECO:0000259" key="5">
    <source>
        <dbReference type="SMART" id="SM01313"/>
    </source>
</evidence>
<keyword evidence="2" id="KW-0813">Transport</keyword>
<dbReference type="GO" id="GO:0005886">
    <property type="term" value="C:plasma membrane"/>
    <property type="evidence" value="ECO:0007669"/>
    <property type="project" value="TreeGrafter"/>
</dbReference>
<dbReference type="InterPro" id="IPR028258">
    <property type="entry name" value="Sec3-PIP2_bind"/>
</dbReference>
<organism evidence="6">
    <name type="scientific">Arcella intermedia</name>
    <dbReference type="NCBI Taxonomy" id="1963864"/>
    <lineage>
        <taxon>Eukaryota</taxon>
        <taxon>Amoebozoa</taxon>
        <taxon>Tubulinea</taxon>
        <taxon>Elardia</taxon>
        <taxon>Arcellinida</taxon>
        <taxon>Sphaerothecina</taxon>
        <taxon>Arcellidae</taxon>
        <taxon>Arcella</taxon>
    </lineage>
</organism>
<dbReference type="GO" id="GO:0005546">
    <property type="term" value="F:phosphatidylinositol-4,5-bisphosphate binding"/>
    <property type="evidence" value="ECO:0007669"/>
    <property type="project" value="TreeGrafter"/>
</dbReference>
<feature type="domain" description="Exocyst complex component Sec3 PIP2-binding N-terminal" evidence="5">
    <location>
        <begin position="16"/>
        <end position="102"/>
    </location>
</feature>
<dbReference type="PANTHER" id="PTHR16092:SF14">
    <property type="entry name" value="EXOCYST COMPLEX COMPONENT 1 ISOFORM X1"/>
    <property type="match status" value="1"/>
</dbReference>
<dbReference type="GO" id="GO:0006887">
    <property type="term" value="P:exocytosis"/>
    <property type="evidence" value="ECO:0007669"/>
    <property type="project" value="UniProtKB-KW"/>
</dbReference>